<accession>A0ABU5ZC77</accession>
<dbReference type="PANTHER" id="PTHR11527">
    <property type="entry name" value="HEAT-SHOCK PROTEIN 20 FAMILY MEMBER"/>
    <property type="match status" value="1"/>
</dbReference>
<dbReference type="InterPro" id="IPR008978">
    <property type="entry name" value="HSP20-like_chaperone"/>
</dbReference>
<evidence type="ECO:0000313" key="5">
    <source>
        <dbReference type="EMBL" id="MEB3100104.1"/>
    </source>
</evidence>
<dbReference type="CDD" id="cd06464">
    <property type="entry name" value="ACD_sHsps-like"/>
    <property type="match status" value="1"/>
</dbReference>
<organism evidence="5 6">
    <name type="scientific">Ferviditalea candida</name>
    <dbReference type="NCBI Taxonomy" id="3108399"/>
    <lineage>
        <taxon>Bacteria</taxon>
        <taxon>Bacillati</taxon>
        <taxon>Bacillota</taxon>
        <taxon>Bacilli</taxon>
        <taxon>Bacillales</taxon>
        <taxon>Paenibacillaceae</taxon>
        <taxon>Ferviditalea</taxon>
    </lineage>
</organism>
<feature type="domain" description="SHSP" evidence="3">
    <location>
        <begin position="33"/>
        <end position="146"/>
    </location>
</feature>
<keyword evidence="6" id="KW-1185">Reference proteome</keyword>
<proteinExistence type="inferred from homology"/>
<dbReference type="Gene3D" id="2.60.40.790">
    <property type="match status" value="1"/>
</dbReference>
<dbReference type="RefSeq" id="WP_371752218.1">
    <property type="nucleotide sequence ID" value="NZ_JAYJLD010000001.1"/>
</dbReference>
<comment type="caution">
    <text evidence="5">The sequence shown here is derived from an EMBL/GenBank/DDBJ whole genome shotgun (WGS) entry which is preliminary data.</text>
</comment>
<reference evidence="5" key="1">
    <citation type="submission" date="2023-12" db="EMBL/GenBank/DDBJ databases">
        <title>Fervidustalea candida gen. nov., sp. nov., a novel member of the family Paenibacillaceae isolated from a geothermal area.</title>
        <authorList>
            <person name="Li W.-J."/>
            <person name="Jiao J.-Y."/>
            <person name="Chen Y."/>
        </authorList>
    </citation>
    <scope>NUCLEOTIDE SEQUENCE</scope>
    <source>
        <strain evidence="5">SYSU GA230002</strain>
    </source>
</reference>
<evidence type="ECO:0000256" key="2">
    <source>
        <dbReference type="RuleBase" id="RU003616"/>
    </source>
</evidence>
<evidence type="ECO:0000259" key="4">
    <source>
        <dbReference type="PROSITE" id="PS51203"/>
    </source>
</evidence>
<dbReference type="EMBL" id="JAYJLD010000001">
    <property type="protein sequence ID" value="MEB3100104.1"/>
    <property type="molecule type" value="Genomic_DNA"/>
</dbReference>
<evidence type="ECO:0000256" key="1">
    <source>
        <dbReference type="PROSITE-ProRule" id="PRU00285"/>
    </source>
</evidence>
<dbReference type="SUPFAM" id="SSF49764">
    <property type="entry name" value="HSP20-like chaperones"/>
    <property type="match status" value="1"/>
</dbReference>
<feature type="domain" description="CS" evidence="4">
    <location>
        <begin position="37"/>
        <end position="146"/>
    </location>
</feature>
<evidence type="ECO:0000313" key="6">
    <source>
        <dbReference type="Proteomes" id="UP001310386"/>
    </source>
</evidence>
<protein>
    <submittedName>
        <fullName evidence="5">Hsp20/alpha crystallin family protein</fullName>
    </submittedName>
</protein>
<dbReference type="InterPro" id="IPR007052">
    <property type="entry name" value="CS_dom"/>
</dbReference>
<dbReference type="Pfam" id="PF00011">
    <property type="entry name" value="HSP20"/>
    <property type="match status" value="1"/>
</dbReference>
<dbReference type="InterPro" id="IPR002068">
    <property type="entry name" value="A-crystallin/Hsp20_dom"/>
</dbReference>
<dbReference type="PROSITE" id="PS51203">
    <property type="entry name" value="CS"/>
    <property type="match status" value="1"/>
</dbReference>
<dbReference type="PROSITE" id="PS01031">
    <property type="entry name" value="SHSP"/>
    <property type="match status" value="1"/>
</dbReference>
<sequence length="146" mass="17087">MPLVPYDPFRQLHNFRREFDRFFNVDFPFFRTGSENQGNLSMDVYETENEVVAAFDIPGLEKREDVNIDIENNVLSIHGTVNRVNEVKDEHFHHQERFVGRFHRSIALPSNVSSEGVKATYKNGVLEIRMQKLHGDAKKKIDVQFH</sequence>
<name>A0ABU5ZC77_9BACL</name>
<comment type="similarity">
    <text evidence="1 2">Belongs to the small heat shock protein (HSP20) family.</text>
</comment>
<dbReference type="Proteomes" id="UP001310386">
    <property type="component" value="Unassembled WGS sequence"/>
</dbReference>
<evidence type="ECO:0000259" key="3">
    <source>
        <dbReference type="PROSITE" id="PS01031"/>
    </source>
</evidence>
<gene>
    <name evidence="5" type="ORF">VF724_00290</name>
</gene>
<dbReference type="InterPro" id="IPR031107">
    <property type="entry name" value="Small_HSP"/>
</dbReference>